<evidence type="ECO:0000256" key="7">
    <source>
        <dbReference type="PIRSR" id="PIRSR000445-4"/>
    </source>
</evidence>
<feature type="domain" description="Glutamyl-tRNA reductase N-terminal" evidence="9">
    <location>
        <begin position="4"/>
        <end position="146"/>
    </location>
</feature>
<dbReference type="PANTHER" id="PTHR43013:SF1">
    <property type="entry name" value="GLUTAMYL-TRNA REDUCTASE"/>
    <property type="match status" value="1"/>
</dbReference>
<name>A0A3E3I3E8_9FIRM</name>
<comment type="similarity">
    <text evidence="4">Belongs to the glutamyl-tRNA reductase family.</text>
</comment>
<gene>
    <name evidence="4 10" type="primary">hemA</name>
    <name evidence="11" type="ORF">DWY69_08330</name>
    <name evidence="10" type="ORF">DXC51_14815</name>
</gene>
<keyword evidence="12" id="KW-1185">Reference proteome</keyword>
<evidence type="ECO:0000313" key="10">
    <source>
        <dbReference type="EMBL" id="RGE59240.1"/>
    </source>
</evidence>
<feature type="domain" description="Quinate/shikimate 5-dehydrogenase/glutamyl-tRNA reductase" evidence="8">
    <location>
        <begin position="183"/>
        <end position="303"/>
    </location>
</feature>
<evidence type="ECO:0000259" key="9">
    <source>
        <dbReference type="Pfam" id="PF05201"/>
    </source>
</evidence>
<organism evidence="10 12">
    <name type="scientific">Eisenbergiella massiliensis</name>
    <dbReference type="NCBI Taxonomy" id="1720294"/>
    <lineage>
        <taxon>Bacteria</taxon>
        <taxon>Bacillati</taxon>
        <taxon>Bacillota</taxon>
        <taxon>Clostridia</taxon>
        <taxon>Lachnospirales</taxon>
        <taxon>Lachnospiraceae</taxon>
        <taxon>Eisenbergiella</taxon>
    </lineage>
</organism>
<dbReference type="InterPro" id="IPR018214">
    <property type="entry name" value="GluRdtase_CS"/>
</dbReference>
<dbReference type="InterPro" id="IPR036343">
    <property type="entry name" value="GluRdtase_N_sf"/>
</dbReference>
<evidence type="ECO:0000313" key="12">
    <source>
        <dbReference type="Proteomes" id="UP000260812"/>
    </source>
</evidence>
<dbReference type="InterPro" id="IPR015895">
    <property type="entry name" value="4pyrrol_synth_GluRdtase_N"/>
</dbReference>
<evidence type="ECO:0000256" key="1">
    <source>
        <dbReference type="ARBA" id="ARBA00022857"/>
    </source>
</evidence>
<dbReference type="OrthoDB" id="110209at2"/>
<keyword evidence="3 4" id="KW-0627">Porphyrin biosynthesis</keyword>
<feature type="active site" description="Nucleophile" evidence="4 5">
    <location>
        <position position="42"/>
    </location>
</feature>
<dbReference type="AlphaFoldDB" id="A0A3E3I3E8"/>
<dbReference type="Gene3D" id="3.40.50.720">
    <property type="entry name" value="NAD(P)-binding Rossmann-like Domain"/>
    <property type="match status" value="1"/>
</dbReference>
<protein>
    <recommendedName>
        <fullName evidence="4">Glutamyl-tRNA reductase</fullName>
        <shortName evidence="4">GluTR</shortName>
        <ecNumber evidence="4">1.2.1.70</ecNumber>
    </recommendedName>
</protein>
<evidence type="ECO:0000313" key="13">
    <source>
        <dbReference type="Proteomes" id="UP000261166"/>
    </source>
</evidence>
<feature type="binding site" evidence="4 6">
    <location>
        <begin position="104"/>
        <end position="106"/>
    </location>
    <ligand>
        <name>substrate</name>
    </ligand>
</feature>
<dbReference type="GO" id="GO:0008883">
    <property type="term" value="F:glutamyl-tRNA reductase activity"/>
    <property type="evidence" value="ECO:0007669"/>
    <property type="project" value="UniProtKB-UniRule"/>
</dbReference>
<dbReference type="RefSeq" id="WP_025487498.1">
    <property type="nucleotide sequence ID" value="NZ_CALBAU010000288.1"/>
</dbReference>
<dbReference type="GO" id="GO:0050661">
    <property type="term" value="F:NADP binding"/>
    <property type="evidence" value="ECO:0007669"/>
    <property type="project" value="InterPro"/>
</dbReference>
<proteinExistence type="inferred from homology"/>
<dbReference type="PANTHER" id="PTHR43013">
    <property type="entry name" value="GLUTAMYL-TRNA REDUCTASE"/>
    <property type="match status" value="1"/>
</dbReference>
<dbReference type="SUPFAM" id="SSF69742">
    <property type="entry name" value="Glutamyl tRNA-reductase catalytic, N-terminal domain"/>
    <property type="match status" value="1"/>
</dbReference>
<dbReference type="Proteomes" id="UP000261166">
    <property type="component" value="Unassembled WGS sequence"/>
</dbReference>
<accession>A0A3E3I3E8</accession>
<dbReference type="InterPro" id="IPR006151">
    <property type="entry name" value="Shikm_DH/Glu-tRNA_Rdtase"/>
</dbReference>
<dbReference type="InterPro" id="IPR036291">
    <property type="entry name" value="NAD(P)-bd_dom_sf"/>
</dbReference>
<evidence type="ECO:0000256" key="6">
    <source>
        <dbReference type="PIRSR" id="PIRSR000445-2"/>
    </source>
</evidence>
<comment type="miscellaneous">
    <text evidence="4">During catalysis, the active site Cys acts as a nucleophile attacking the alpha-carbonyl group of tRNA-bound glutamate with the formation of a thioester intermediate between enzyme and glutamate, and the concomitant release of tRNA(Glu). The thioester intermediate is finally reduced by direct hydride transfer from NADPH, to form the product GSA.</text>
</comment>
<dbReference type="HAMAP" id="MF_00087">
    <property type="entry name" value="Glu_tRNA_reductase"/>
    <property type="match status" value="1"/>
</dbReference>
<dbReference type="UniPathway" id="UPA00251">
    <property type="reaction ID" value="UER00316"/>
</dbReference>
<evidence type="ECO:0000256" key="2">
    <source>
        <dbReference type="ARBA" id="ARBA00023002"/>
    </source>
</evidence>
<dbReference type="EMBL" id="QVLU01000006">
    <property type="protein sequence ID" value="RGE72356.1"/>
    <property type="molecule type" value="Genomic_DNA"/>
</dbReference>
<dbReference type="GeneID" id="97988103"/>
<dbReference type="SUPFAM" id="SSF51735">
    <property type="entry name" value="NAD(P)-binding Rossmann-fold domains"/>
    <property type="match status" value="1"/>
</dbReference>
<dbReference type="NCBIfam" id="TIGR01035">
    <property type="entry name" value="hemA"/>
    <property type="match status" value="1"/>
</dbReference>
<dbReference type="EC" id="1.2.1.70" evidence="4"/>
<comment type="caution">
    <text evidence="10">The sequence shown here is derived from an EMBL/GenBank/DDBJ whole genome shotgun (WGS) entry which is preliminary data.</text>
</comment>
<feature type="binding site" evidence="4">
    <location>
        <begin position="191"/>
        <end position="196"/>
    </location>
    <ligand>
        <name>NADP(+)</name>
        <dbReference type="ChEBI" id="CHEBI:58349"/>
    </ligand>
</feature>
<dbReference type="EMBL" id="QVLV01000009">
    <property type="protein sequence ID" value="RGE59240.1"/>
    <property type="molecule type" value="Genomic_DNA"/>
</dbReference>
<comment type="subunit">
    <text evidence="4">Homodimer.</text>
</comment>
<evidence type="ECO:0000256" key="5">
    <source>
        <dbReference type="PIRSR" id="PIRSR000445-1"/>
    </source>
</evidence>
<dbReference type="PROSITE" id="PS00747">
    <property type="entry name" value="GLUTR"/>
    <property type="match status" value="1"/>
</dbReference>
<evidence type="ECO:0000256" key="4">
    <source>
        <dbReference type="HAMAP-Rule" id="MF_00087"/>
    </source>
</evidence>
<dbReference type="Pfam" id="PF05201">
    <property type="entry name" value="GlutR_N"/>
    <property type="match status" value="1"/>
</dbReference>
<dbReference type="InterPro" id="IPR000343">
    <property type="entry name" value="4pyrrol_synth_GluRdtase"/>
</dbReference>
<evidence type="ECO:0000313" key="11">
    <source>
        <dbReference type="EMBL" id="RGE72356.1"/>
    </source>
</evidence>
<comment type="function">
    <text evidence="4">Catalyzes the NADPH-dependent reduction of glutamyl-tRNA(Glu) to glutamate 1-semialdehyde (GSA).</text>
</comment>
<comment type="catalytic activity">
    <reaction evidence="4">
        <text>(S)-4-amino-5-oxopentanoate + tRNA(Glu) + NADP(+) = L-glutamyl-tRNA(Glu) + NADPH + H(+)</text>
        <dbReference type="Rhea" id="RHEA:12344"/>
        <dbReference type="Rhea" id="RHEA-COMP:9663"/>
        <dbReference type="Rhea" id="RHEA-COMP:9680"/>
        <dbReference type="ChEBI" id="CHEBI:15378"/>
        <dbReference type="ChEBI" id="CHEBI:57501"/>
        <dbReference type="ChEBI" id="CHEBI:57783"/>
        <dbReference type="ChEBI" id="CHEBI:58349"/>
        <dbReference type="ChEBI" id="CHEBI:78442"/>
        <dbReference type="ChEBI" id="CHEBI:78520"/>
        <dbReference type="EC" id="1.2.1.70"/>
    </reaction>
</comment>
<dbReference type="Pfam" id="PF01488">
    <property type="entry name" value="Shikimate_DH"/>
    <property type="match status" value="1"/>
</dbReference>
<evidence type="ECO:0000259" key="8">
    <source>
        <dbReference type="Pfam" id="PF01488"/>
    </source>
</evidence>
<feature type="binding site" evidence="4 6">
    <location>
        <position position="110"/>
    </location>
    <ligand>
        <name>substrate</name>
    </ligand>
</feature>
<dbReference type="PIRSF" id="PIRSF000445">
    <property type="entry name" value="4pyrrol_synth_GluRdtase"/>
    <property type="match status" value="1"/>
</dbReference>
<dbReference type="Gene3D" id="3.30.460.30">
    <property type="entry name" value="Glutamyl-tRNA reductase, N-terminal domain"/>
    <property type="match status" value="1"/>
</dbReference>
<comment type="domain">
    <text evidence="4">Possesses an unusual extended V-shaped dimeric structure with each monomer consisting of three distinct domains arranged along a curved 'spinal' alpha-helix. The N-terminal catalytic domain specifically recognizes the glutamate moiety of the substrate. The second domain is the NADPH-binding domain, and the third C-terminal domain is responsible for dimerization.</text>
</comment>
<dbReference type="Proteomes" id="UP000260812">
    <property type="component" value="Unassembled WGS sequence"/>
</dbReference>
<feature type="binding site" evidence="4 6">
    <location>
        <position position="99"/>
    </location>
    <ligand>
        <name>substrate</name>
    </ligand>
</feature>
<keyword evidence="1 4" id="KW-0521">NADP</keyword>
<comment type="pathway">
    <text evidence="4">Porphyrin-containing compound metabolism; protoporphyrin-IX biosynthesis; 5-aminolevulinate from L-glutamyl-tRNA(Glu): step 1/2.</text>
</comment>
<evidence type="ECO:0000256" key="3">
    <source>
        <dbReference type="ARBA" id="ARBA00023244"/>
    </source>
</evidence>
<keyword evidence="2 4" id="KW-0560">Oxidoreductase</keyword>
<feature type="site" description="Important for activity" evidence="4 7">
    <location>
        <position position="89"/>
    </location>
</feature>
<dbReference type="GO" id="GO:0019353">
    <property type="term" value="P:protoporphyrinogen IX biosynthetic process from glutamate"/>
    <property type="evidence" value="ECO:0007669"/>
    <property type="project" value="TreeGrafter"/>
</dbReference>
<sequence>MECISISFKSAPEEIRRIFVFTQEEKKQLLEQAEQAVLLATCNRTEIYATGKESLFPVLERLLAEKSGMEETELRRIAKRFQGKKALEHLYRVTCGMDSMVLGEDEILGQVRQAYLFSCEEHRTGYELNTAFQGALACAKKIKTETDISKSSVSIATLVSNEVFRTENAIKREEGAQSGREEGLRVLLIGGSGKMGSIILKNLLDRGSIHVYATKRNHSVTDRERSNLTVVDYGERYRFLKQADVVISSTESPHYTITAGKAAELLKDGRERLFIDIAVPADIDREISALPGCRLIAIDDFRELAGRNNLRKQQAIADAGELMSEELETLYKTLAFHEAAGQLNKWKESFAGCGLDKILFFLRDNLDSDSFQAVLEAFGKAQEGRN</sequence>
<dbReference type="FunFam" id="3.30.460.30:FF:000001">
    <property type="entry name" value="Glutamyl-tRNA reductase"/>
    <property type="match status" value="1"/>
</dbReference>
<reference evidence="10 13" key="1">
    <citation type="submission" date="2018-08" db="EMBL/GenBank/DDBJ databases">
        <title>A genome reference for cultivated species of the human gut microbiota.</title>
        <authorList>
            <person name="Zou Y."/>
            <person name="Xue W."/>
            <person name="Luo G."/>
        </authorList>
    </citation>
    <scope>NUCLEOTIDE SEQUENCE [LARGE SCALE GENOMIC DNA]</scope>
    <source>
        <strain evidence="11 13">AF26-4BH</strain>
        <strain evidence="10">TF05-5AC</strain>
    </source>
</reference>
<feature type="binding site" evidence="4 6">
    <location>
        <begin position="41"/>
        <end position="44"/>
    </location>
    <ligand>
        <name>substrate</name>
    </ligand>
</feature>